<evidence type="ECO:0000313" key="5">
    <source>
        <dbReference type="Proteomes" id="UP000198824"/>
    </source>
</evidence>
<reference evidence="4 5" key="1">
    <citation type="submission" date="2016-10" db="EMBL/GenBank/DDBJ databases">
        <authorList>
            <person name="de Groot N.N."/>
        </authorList>
    </citation>
    <scope>NUCLEOTIDE SEQUENCE [LARGE SCALE GENOMIC DNA]</scope>
    <source>
        <strain evidence="4 5">S5-249</strain>
    </source>
</reference>
<evidence type="ECO:0000259" key="3">
    <source>
        <dbReference type="PROSITE" id="PS51201"/>
    </source>
</evidence>
<dbReference type="Pfam" id="PF07885">
    <property type="entry name" value="Ion_trans_2"/>
    <property type="match status" value="1"/>
</dbReference>
<gene>
    <name evidence="4" type="ORF">SAMN05192580_0292</name>
</gene>
<accession>A0A1I6JHP8</accession>
<feature type="transmembrane region" description="Helical" evidence="2">
    <location>
        <begin position="66"/>
        <end position="83"/>
    </location>
</feature>
<feature type="domain" description="RCK N-terminal" evidence="3">
    <location>
        <begin position="134"/>
        <end position="253"/>
    </location>
</feature>
<evidence type="ECO:0000256" key="2">
    <source>
        <dbReference type="SAM" id="Phobius"/>
    </source>
</evidence>
<dbReference type="STRING" id="1166337.SAMN05192580_0292"/>
<keyword evidence="2" id="KW-0472">Membrane</keyword>
<dbReference type="Gene3D" id="3.40.50.720">
    <property type="entry name" value="NAD(P)-binding Rossmann-like Domain"/>
    <property type="match status" value="1"/>
</dbReference>
<protein>
    <submittedName>
        <fullName evidence="4">Voltage-gated potassium channel</fullName>
    </submittedName>
</protein>
<keyword evidence="5" id="KW-1185">Reference proteome</keyword>
<keyword evidence="2" id="KW-1133">Transmembrane helix</keyword>
<dbReference type="SUPFAM" id="SSF81324">
    <property type="entry name" value="Voltage-gated potassium channels"/>
    <property type="match status" value="1"/>
</dbReference>
<dbReference type="PANTHER" id="PTHR43833">
    <property type="entry name" value="POTASSIUM CHANNEL PROTEIN 2-RELATED-RELATED"/>
    <property type="match status" value="1"/>
</dbReference>
<dbReference type="GO" id="GO:0034220">
    <property type="term" value="P:monoatomic ion transmembrane transport"/>
    <property type="evidence" value="ECO:0007669"/>
    <property type="project" value="UniProtKB-KW"/>
</dbReference>
<feature type="transmembrane region" description="Helical" evidence="2">
    <location>
        <begin position="21"/>
        <end position="46"/>
    </location>
</feature>
<keyword evidence="4" id="KW-0406">Ion transport</keyword>
<keyword evidence="4" id="KW-0813">Transport</keyword>
<dbReference type="Proteomes" id="UP000198824">
    <property type="component" value="Unassembled WGS sequence"/>
</dbReference>
<dbReference type="InterPro" id="IPR036291">
    <property type="entry name" value="NAD(P)-bd_dom_sf"/>
</dbReference>
<dbReference type="EMBL" id="FOZG01000001">
    <property type="protein sequence ID" value="SFR78538.1"/>
    <property type="molecule type" value="Genomic_DNA"/>
</dbReference>
<comment type="subcellular location">
    <subcellularLocation>
        <location evidence="1">Cell membrane</location>
        <topology evidence="1">Multi-pass membrane protein</topology>
    </subcellularLocation>
</comment>
<sequence>MPERRTSLPSRDHLALRRRGRLPAWASLMFRVGLALSLIGLVLAVHWFDREGLKDNVDGSVSFTDVLYFTMITVTTVGFGDIIPVTDRARMFDTFVVTPVRLFLWLIFLGTAYSFVLRHTWERFRMSLIQRRLTGHVVVAGYGVSGAEAVRELIRRGTPAERIVVIDCDDAALVEAEACGAAILHGDATRNATLEAVAIDRASAIIVSAGRDDTSILIVLTARGLAPDVPISVVIRSEDNEPLAHQAGADTVINPASFAGLLLAGSTRGRHLADYVGDLVAVGGPVALHERTVAEDEVGKPLSAIRTGLGVRIYRDGAPHGFWEAEAQSLAAGDLIVEICPNRQPG</sequence>
<dbReference type="GO" id="GO:0005886">
    <property type="term" value="C:plasma membrane"/>
    <property type="evidence" value="ECO:0007669"/>
    <property type="project" value="UniProtKB-SubCell"/>
</dbReference>
<feature type="transmembrane region" description="Helical" evidence="2">
    <location>
        <begin position="95"/>
        <end position="116"/>
    </location>
</feature>
<dbReference type="PROSITE" id="PS51201">
    <property type="entry name" value="RCK_N"/>
    <property type="match status" value="1"/>
</dbReference>
<keyword evidence="4" id="KW-0407">Ion channel</keyword>
<dbReference type="SUPFAM" id="SSF51735">
    <property type="entry name" value="NAD(P)-binding Rossmann-fold domains"/>
    <property type="match status" value="1"/>
</dbReference>
<dbReference type="Gene3D" id="1.10.287.70">
    <property type="match status" value="1"/>
</dbReference>
<organism evidence="4 5">
    <name type="scientific">Sphingomonas jatrophae</name>
    <dbReference type="NCBI Taxonomy" id="1166337"/>
    <lineage>
        <taxon>Bacteria</taxon>
        <taxon>Pseudomonadati</taxon>
        <taxon>Pseudomonadota</taxon>
        <taxon>Alphaproteobacteria</taxon>
        <taxon>Sphingomonadales</taxon>
        <taxon>Sphingomonadaceae</taxon>
        <taxon>Sphingomonas</taxon>
    </lineage>
</organism>
<dbReference type="Pfam" id="PF02254">
    <property type="entry name" value="TrkA_N"/>
    <property type="match status" value="1"/>
</dbReference>
<proteinExistence type="predicted"/>
<dbReference type="PANTHER" id="PTHR43833:SF9">
    <property type="entry name" value="POTASSIUM CHANNEL PROTEIN YUGO-RELATED"/>
    <property type="match status" value="1"/>
</dbReference>
<dbReference type="InterPro" id="IPR050721">
    <property type="entry name" value="Trk_Ktr_HKT_K-transport"/>
</dbReference>
<dbReference type="GO" id="GO:0006813">
    <property type="term" value="P:potassium ion transport"/>
    <property type="evidence" value="ECO:0007669"/>
    <property type="project" value="InterPro"/>
</dbReference>
<keyword evidence="2" id="KW-0812">Transmembrane</keyword>
<name>A0A1I6JHP8_9SPHN</name>
<evidence type="ECO:0000313" key="4">
    <source>
        <dbReference type="EMBL" id="SFR78538.1"/>
    </source>
</evidence>
<dbReference type="InterPro" id="IPR013099">
    <property type="entry name" value="K_chnl_dom"/>
</dbReference>
<evidence type="ECO:0000256" key="1">
    <source>
        <dbReference type="ARBA" id="ARBA00004651"/>
    </source>
</evidence>
<dbReference type="InterPro" id="IPR003148">
    <property type="entry name" value="RCK_N"/>
</dbReference>
<dbReference type="AlphaFoldDB" id="A0A1I6JHP8"/>